<accession>A0A9N9L028</accession>
<dbReference type="EC" id="3.2.1.21" evidence="4"/>
<dbReference type="GO" id="GO:0005576">
    <property type="term" value="C:extracellular region"/>
    <property type="evidence" value="ECO:0007669"/>
    <property type="project" value="UniProtKB-SubCell"/>
</dbReference>
<organism evidence="12 13">
    <name type="scientific">Hymenoscyphus fraxineus</name>
    <dbReference type="NCBI Taxonomy" id="746836"/>
    <lineage>
        <taxon>Eukaryota</taxon>
        <taxon>Fungi</taxon>
        <taxon>Dikarya</taxon>
        <taxon>Ascomycota</taxon>
        <taxon>Pezizomycotina</taxon>
        <taxon>Leotiomycetes</taxon>
        <taxon>Helotiales</taxon>
        <taxon>Helotiaceae</taxon>
        <taxon>Hymenoscyphus</taxon>
    </lineage>
</organism>
<comment type="similarity">
    <text evidence="3">Belongs to the glycosyl hydrolase 3 family.</text>
</comment>
<dbReference type="GO" id="GO:0008422">
    <property type="term" value="F:beta-glucosidase activity"/>
    <property type="evidence" value="ECO:0007669"/>
    <property type="project" value="UniProtKB-EC"/>
</dbReference>
<keyword evidence="9" id="KW-0326">Glycosidase</keyword>
<dbReference type="SMART" id="SM01217">
    <property type="entry name" value="Fn3_like"/>
    <property type="match status" value="1"/>
</dbReference>
<dbReference type="OrthoDB" id="416222at2759"/>
<comment type="catalytic activity">
    <reaction evidence="1">
        <text>Hydrolysis of terminal, non-reducing beta-D-glucosyl residues with release of beta-D-glucose.</text>
        <dbReference type="EC" id="3.2.1.21"/>
    </reaction>
</comment>
<name>A0A9N9L028_9HELO</name>
<keyword evidence="5" id="KW-0964">Secreted</keyword>
<dbReference type="GO" id="GO:0009251">
    <property type="term" value="P:glucan catabolic process"/>
    <property type="evidence" value="ECO:0007669"/>
    <property type="project" value="TreeGrafter"/>
</dbReference>
<evidence type="ECO:0000256" key="1">
    <source>
        <dbReference type="ARBA" id="ARBA00000448"/>
    </source>
</evidence>
<dbReference type="InterPro" id="IPR026891">
    <property type="entry name" value="Fn3-like"/>
</dbReference>
<comment type="subcellular location">
    <subcellularLocation>
        <location evidence="2">Secreted</location>
    </subcellularLocation>
</comment>
<dbReference type="AlphaFoldDB" id="A0A9N9L028"/>
<dbReference type="Pfam" id="PF01915">
    <property type="entry name" value="Glyco_hydro_3_C"/>
    <property type="match status" value="1"/>
</dbReference>
<evidence type="ECO:0000256" key="7">
    <source>
        <dbReference type="ARBA" id="ARBA00022801"/>
    </source>
</evidence>
<dbReference type="Gene3D" id="3.40.50.1700">
    <property type="entry name" value="Glycoside hydrolase family 3 C-terminal domain"/>
    <property type="match status" value="1"/>
</dbReference>
<keyword evidence="7" id="KW-0378">Hydrolase</keyword>
<dbReference type="InterPro" id="IPR036881">
    <property type="entry name" value="Glyco_hydro_3_C_sf"/>
</dbReference>
<evidence type="ECO:0000256" key="3">
    <source>
        <dbReference type="ARBA" id="ARBA00005336"/>
    </source>
</evidence>
<dbReference type="SUPFAM" id="SSF52279">
    <property type="entry name" value="Beta-D-glucan exohydrolase, C-terminal domain"/>
    <property type="match status" value="1"/>
</dbReference>
<dbReference type="Proteomes" id="UP000696280">
    <property type="component" value="Unassembled WGS sequence"/>
</dbReference>
<evidence type="ECO:0000256" key="2">
    <source>
        <dbReference type="ARBA" id="ARBA00004613"/>
    </source>
</evidence>
<protein>
    <recommendedName>
        <fullName evidence="4">beta-glucosidase</fullName>
        <ecNumber evidence="4">3.2.1.21</ecNumber>
    </recommendedName>
</protein>
<comment type="function">
    <text evidence="10">Beta-glucosidases are one of a number of cellulolytic enzymes involved in the degradation of cellulosic biomass. Catalyzes the last step releasing glucose from the inhibitory cellobiose.</text>
</comment>
<evidence type="ECO:0000259" key="11">
    <source>
        <dbReference type="SMART" id="SM01217"/>
    </source>
</evidence>
<evidence type="ECO:0000256" key="9">
    <source>
        <dbReference type="ARBA" id="ARBA00023295"/>
    </source>
</evidence>
<dbReference type="Gene3D" id="2.60.40.10">
    <property type="entry name" value="Immunoglobulins"/>
    <property type="match status" value="1"/>
</dbReference>
<gene>
    <name evidence="12" type="ORF">HYFRA_00008713</name>
</gene>
<evidence type="ECO:0000256" key="10">
    <source>
        <dbReference type="ARBA" id="ARBA00024983"/>
    </source>
</evidence>
<dbReference type="InterPro" id="IPR013783">
    <property type="entry name" value="Ig-like_fold"/>
</dbReference>
<dbReference type="Pfam" id="PF14310">
    <property type="entry name" value="Fn3-like"/>
    <property type="match status" value="1"/>
</dbReference>
<dbReference type="EMBL" id="CAJVRL010000067">
    <property type="protein sequence ID" value="CAG8955863.1"/>
    <property type="molecule type" value="Genomic_DNA"/>
</dbReference>
<evidence type="ECO:0000256" key="4">
    <source>
        <dbReference type="ARBA" id="ARBA00012744"/>
    </source>
</evidence>
<evidence type="ECO:0000256" key="5">
    <source>
        <dbReference type="ARBA" id="ARBA00022525"/>
    </source>
</evidence>
<keyword evidence="8" id="KW-0119">Carbohydrate metabolism</keyword>
<evidence type="ECO:0000313" key="12">
    <source>
        <dbReference type="EMBL" id="CAG8955863.1"/>
    </source>
</evidence>
<proteinExistence type="inferred from homology"/>
<evidence type="ECO:0000256" key="8">
    <source>
        <dbReference type="ARBA" id="ARBA00023277"/>
    </source>
</evidence>
<comment type="caution">
    <text evidence="12">The sequence shown here is derived from an EMBL/GenBank/DDBJ whole genome shotgun (WGS) entry which is preliminary data.</text>
</comment>
<dbReference type="InterPro" id="IPR002772">
    <property type="entry name" value="Glyco_hydro_3_C"/>
</dbReference>
<evidence type="ECO:0000256" key="6">
    <source>
        <dbReference type="ARBA" id="ARBA00022729"/>
    </source>
</evidence>
<dbReference type="PANTHER" id="PTHR42715">
    <property type="entry name" value="BETA-GLUCOSIDASE"/>
    <property type="match status" value="1"/>
</dbReference>
<feature type="domain" description="Fibronectin type III-like" evidence="11">
    <location>
        <begin position="339"/>
        <end position="410"/>
    </location>
</feature>
<dbReference type="InterPro" id="IPR050288">
    <property type="entry name" value="Cellulose_deg_GH3"/>
</dbReference>
<keyword evidence="13" id="KW-1185">Reference proteome</keyword>
<reference evidence="12" key="1">
    <citation type="submission" date="2021-07" db="EMBL/GenBank/DDBJ databases">
        <authorList>
            <person name="Durling M."/>
        </authorList>
    </citation>
    <scope>NUCLEOTIDE SEQUENCE</scope>
</reference>
<keyword evidence="6" id="KW-0732">Signal</keyword>
<dbReference type="PANTHER" id="PTHR42715:SF12">
    <property type="entry name" value="BETA-GLUCOSIDASE G-RELATED"/>
    <property type="match status" value="1"/>
</dbReference>
<evidence type="ECO:0000313" key="13">
    <source>
        <dbReference type="Proteomes" id="UP000696280"/>
    </source>
</evidence>
<sequence>MIQRIMTPYYLLNQDHSDYPSLDPSAICNLGASLTGEISCSIAAHGTVLLKNVNNALPLKSPKSIAVFGNGAGDLMSGLTYPLITPGEGFDMGTLAVGTMFICLVPYFYHWRWFRFASIVDPLSAIKAKARSIGATVQYILNNTILTYTSEGYDRVSWVADYNPTAVVTNVAKRCNSTIVITHSGGINTMSWSDHPNITGILAAHYPGEESGNSLVDILWGDVNPSAKLPYTIPAKESDYDIPITYVPASNRDPNAWQADFTEGLMIDYRHFGKYNISLKLHHLRHNPTQNILSLISSPISPTPEPSAKIAPGGNPDLYTTILTATTTLSNTGSVTGAQVVQLYLSFQDTSPPNTPKRVLRGPEKVELGSGEERDVTFELTRRDLSYWEVEKSQWKIPAGEFEIQIGFDINDTRALGRVTIPSRLESAGCGRAFQPTIFCFQAFEPQIDPYIVSTIKHGRTRHSRVWKGYSEGMTATASQ</sequence>